<name>A0ABD1HH42_SALDI</name>
<evidence type="ECO:0000313" key="1">
    <source>
        <dbReference type="EMBL" id="KAL1554379.1"/>
    </source>
</evidence>
<protein>
    <submittedName>
        <fullName evidence="1">Uncharacterized protein</fullName>
    </submittedName>
</protein>
<gene>
    <name evidence="1" type="ORF">AAHA92_14944</name>
</gene>
<dbReference type="EMBL" id="JBEAFC010000006">
    <property type="protein sequence ID" value="KAL1554379.1"/>
    <property type="molecule type" value="Genomic_DNA"/>
</dbReference>
<proteinExistence type="predicted"/>
<organism evidence="1 2">
    <name type="scientific">Salvia divinorum</name>
    <name type="common">Maria pastora</name>
    <name type="synonym">Diviner's sage</name>
    <dbReference type="NCBI Taxonomy" id="28513"/>
    <lineage>
        <taxon>Eukaryota</taxon>
        <taxon>Viridiplantae</taxon>
        <taxon>Streptophyta</taxon>
        <taxon>Embryophyta</taxon>
        <taxon>Tracheophyta</taxon>
        <taxon>Spermatophyta</taxon>
        <taxon>Magnoliopsida</taxon>
        <taxon>eudicotyledons</taxon>
        <taxon>Gunneridae</taxon>
        <taxon>Pentapetalae</taxon>
        <taxon>asterids</taxon>
        <taxon>lamiids</taxon>
        <taxon>Lamiales</taxon>
        <taxon>Lamiaceae</taxon>
        <taxon>Nepetoideae</taxon>
        <taxon>Mentheae</taxon>
        <taxon>Salviinae</taxon>
        <taxon>Salvia</taxon>
        <taxon>Salvia subgen. Calosphace</taxon>
    </lineage>
</organism>
<keyword evidence="2" id="KW-1185">Reference proteome</keyword>
<accession>A0ABD1HH42</accession>
<comment type="caution">
    <text evidence="1">The sequence shown here is derived from an EMBL/GenBank/DDBJ whole genome shotgun (WGS) entry which is preliminary data.</text>
</comment>
<dbReference type="AlphaFoldDB" id="A0ABD1HH42"/>
<evidence type="ECO:0000313" key="2">
    <source>
        <dbReference type="Proteomes" id="UP001567538"/>
    </source>
</evidence>
<reference evidence="1 2" key="1">
    <citation type="submission" date="2024-06" db="EMBL/GenBank/DDBJ databases">
        <title>A chromosome level genome sequence of Diviner's sage (Salvia divinorum).</title>
        <authorList>
            <person name="Ford S.A."/>
            <person name="Ro D.-K."/>
            <person name="Ness R.W."/>
            <person name="Phillips M.A."/>
        </authorList>
    </citation>
    <scope>NUCLEOTIDE SEQUENCE [LARGE SCALE GENOMIC DNA]</scope>
    <source>
        <strain evidence="1">SAF-2024a</strain>
        <tissue evidence="1">Leaf</tissue>
    </source>
</reference>
<dbReference type="Proteomes" id="UP001567538">
    <property type="component" value="Unassembled WGS sequence"/>
</dbReference>
<sequence length="102" mass="11679">MPHYVVNSSSQTLLWLQRARRLTQSASLSKSIPCNSISESVKRQRALRLLNLHRRRFSATPLILSHSTEIQFLAVIPLPQFLNNTYSPCVYFNSRHSITPVS</sequence>